<feature type="signal peptide" evidence="1">
    <location>
        <begin position="1"/>
        <end position="18"/>
    </location>
</feature>
<proteinExistence type="predicted"/>
<evidence type="ECO:0000256" key="1">
    <source>
        <dbReference type="SAM" id="SignalP"/>
    </source>
</evidence>
<sequence length="360" mass="40365">MNNLRLLFYFFIALTLHGCTSMKTNAPTHQLINITAAQAPLAIMGRNYSAADQSYVFGFPGVSFSAQVIGSSLKADLQSSNGNSWIDVLVDGQLQSTQKISQQWQTIELFNFPEVKRHRVDIIHRSENWHGSVKLGKLELTGEKFLPAPELPARKIMLLGDSVTCGEAIDRVAGEEKNTRWWNARESYGMLIARSLNAQVNLVCWGGRGLVRSWNGKTDDKNLTDFYEFTLGDSDPKMQWNHQNYQPDVILIAIGTNDFSPGIPARETYVSAYVQLINKLLRNHPQAQIALTEGAILNGEKKAALIDYLRETISRVNNNRVHQLVSNHYPGDAQDAHPTKLQHAAMAKDLTPQIKALMHW</sequence>
<dbReference type="Proteomes" id="UP001595555">
    <property type="component" value="Unassembled WGS sequence"/>
</dbReference>
<dbReference type="EC" id="3.1.1.-" evidence="4"/>
<dbReference type="EC" id="3.1.1.72" evidence="4"/>
<evidence type="ECO:0000259" key="3">
    <source>
        <dbReference type="Pfam" id="PF17996"/>
    </source>
</evidence>
<dbReference type="Pfam" id="PF17996">
    <property type="entry name" value="CE2_N"/>
    <property type="match status" value="1"/>
</dbReference>
<dbReference type="InterPro" id="IPR050040">
    <property type="entry name" value="CE2A"/>
</dbReference>
<dbReference type="Pfam" id="PF13472">
    <property type="entry name" value="Lipase_GDSL_2"/>
    <property type="match status" value="1"/>
</dbReference>
<dbReference type="InterPro" id="IPR037461">
    <property type="entry name" value="CtCE2-like_dom"/>
</dbReference>
<organism evidence="4 5">
    <name type="scientific">Cellvibrio fontiphilus</name>
    <dbReference type="NCBI Taxonomy" id="1815559"/>
    <lineage>
        <taxon>Bacteria</taxon>
        <taxon>Pseudomonadati</taxon>
        <taxon>Pseudomonadota</taxon>
        <taxon>Gammaproteobacteria</taxon>
        <taxon>Cellvibrionales</taxon>
        <taxon>Cellvibrionaceae</taxon>
        <taxon>Cellvibrio</taxon>
    </lineage>
</organism>
<keyword evidence="4" id="KW-0378">Hydrolase</keyword>
<evidence type="ECO:0000313" key="5">
    <source>
        <dbReference type="Proteomes" id="UP001595555"/>
    </source>
</evidence>
<accession>A0ABV7F9X6</accession>
<dbReference type="CDD" id="cd01831">
    <property type="entry name" value="Endoglucanase_E_like"/>
    <property type="match status" value="1"/>
</dbReference>
<dbReference type="Gene3D" id="3.40.50.1110">
    <property type="entry name" value="SGNH hydrolase"/>
    <property type="match status" value="1"/>
</dbReference>
<dbReference type="Gene3D" id="2.60.120.260">
    <property type="entry name" value="Galactose-binding domain-like"/>
    <property type="match status" value="1"/>
</dbReference>
<evidence type="ECO:0000259" key="2">
    <source>
        <dbReference type="Pfam" id="PF13472"/>
    </source>
</evidence>
<dbReference type="NCBIfam" id="NF042969">
    <property type="entry name" value="AcxyGlmanDactase"/>
    <property type="match status" value="1"/>
</dbReference>
<dbReference type="SUPFAM" id="SSF52266">
    <property type="entry name" value="SGNH hydrolase"/>
    <property type="match status" value="1"/>
</dbReference>
<dbReference type="PANTHER" id="PTHR37834:SF2">
    <property type="entry name" value="ESTERASE, SGNH HYDROLASE-TYPE"/>
    <property type="match status" value="1"/>
</dbReference>
<keyword evidence="1" id="KW-0732">Signal</keyword>
<name>A0ABV7F9X6_9GAMM</name>
<gene>
    <name evidence="4" type="primary">axe2C</name>
    <name evidence="4" type="ORF">ACFODX_02255</name>
</gene>
<evidence type="ECO:0000313" key="4">
    <source>
        <dbReference type="EMBL" id="MFC3114361.1"/>
    </source>
</evidence>
<dbReference type="PANTHER" id="PTHR37834">
    <property type="entry name" value="GDSL-LIKE LIPASE/ACYLHYDROLASE DOMAIN PROTEIN (AFU_ORTHOLOGUE AFUA_2G00620)"/>
    <property type="match status" value="1"/>
</dbReference>
<dbReference type="InterPro" id="IPR013830">
    <property type="entry name" value="SGNH_hydro"/>
</dbReference>
<feature type="chain" id="PRO_5046201749" evidence="1">
    <location>
        <begin position="19"/>
        <end position="360"/>
    </location>
</feature>
<protein>
    <submittedName>
        <fullName evidence="4">Bifunctional acetylxylan esterase/glucomannan deacetylase AxeC2</fullName>
        <ecNumber evidence="4">3.1.1.-</ecNumber>
        <ecNumber evidence="4">3.1.1.72</ecNumber>
    </submittedName>
</protein>
<dbReference type="InterPro" id="IPR036514">
    <property type="entry name" value="SGNH_hydro_sf"/>
</dbReference>
<keyword evidence="5" id="KW-1185">Reference proteome</keyword>
<dbReference type="InterPro" id="IPR040794">
    <property type="entry name" value="CE2_N"/>
</dbReference>
<dbReference type="InterPro" id="IPR052762">
    <property type="entry name" value="PCW_deacetylase/CE"/>
</dbReference>
<dbReference type="GO" id="GO:0046555">
    <property type="term" value="F:acetylxylan esterase activity"/>
    <property type="evidence" value="ECO:0007669"/>
    <property type="project" value="UniProtKB-EC"/>
</dbReference>
<reference evidence="5" key="1">
    <citation type="journal article" date="2019" name="Int. J. Syst. Evol. Microbiol.">
        <title>The Global Catalogue of Microorganisms (GCM) 10K type strain sequencing project: providing services to taxonomists for standard genome sequencing and annotation.</title>
        <authorList>
            <consortium name="The Broad Institute Genomics Platform"/>
            <consortium name="The Broad Institute Genome Sequencing Center for Infectious Disease"/>
            <person name="Wu L."/>
            <person name="Ma J."/>
        </authorList>
    </citation>
    <scope>NUCLEOTIDE SEQUENCE [LARGE SCALE GENOMIC DNA]</scope>
    <source>
        <strain evidence="5">KCTC 52237</strain>
    </source>
</reference>
<comment type="caution">
    <text evidence="4">The sequence shown here is derived from an EMBL/GenBank/DDBJ whole genome shotgun (WGS) entry which is preliminary data.</text>
</comment>
<dbReference type="RefSeq" id="WP_378115634.1">
    <property type="nucleotide sequence ID" value="NZ_JBHRTF010000002.1"/>
</dbReference>
<dbReference type="EMBL" id="JBHRTF010000002">
    <property type="protein sequence ID" value="MFC3114361.1"/>
    <property type="molecule type" value="Genomic_DNA"/>
</dbReference>
<feature type="domain" description="Carbohydrate esterase 2 N-terminal" evidence="3">
    <location>
        <begin position="43"/>
        <end position="149"/>
    </location>
</feature>
<feature type="domain" description="SGNH hydrolase-type esterase" evidence="2">
    <location>
        <begin position="158"/>
        <end position="318"/>
    </location>
</feature>